<proteinExistence type="predicted"/>
<organism evidence="1">
    <name type="scientific">Methanobacterium formicicum</name>
    <dbReference type="NCBI Taxonomy" id="2162"/>
    <lineage>
        <taxon>Archaea</taxon>
        <taxon>Methanobacteriati</taxon>
        <taxon>Methanobacteriota</taxon>
        <taxon>Methanomada group</taxon>
        <taxon>Methanobacteria</taxon>
        <taxon>Methanobacteriales</taxon>
        <taxon>Methanobacteriaceae</taxon>
        <taxon>Methanobacterium</taxon>
    </lineage>
</organism>
<dbReference type="KEGG" id="mfi:DSM1535_0396"/>
<dbReference type="EMBL" id="LN515531">
    <property type="protein sequence ID" value="CEA12759.1"/>
    <property type="molecule type" value="Genomic_DNA"/>
</dbReference>
<dbReference type="AlphaFoldDB" id="A0A090I1P8"/>
<sequence>MTSPIAHALTRLSECNQNQIEIGPHAKDRMEDRNINENLIYDYLVKKDVSGILQQRKNRFKLFYKQDDSRINHDLIIIIDFENSKEKDIKVVTTYEQSVKVRER</sequence>
<reference evidence="1" key="1">
    <citation type="submission" date="2014-08" db="EMBL/GenBank/DDBJ databases">
        <authorList>
            <person name="Wibberg D."/>
        </authorList>
    </citation>
    <scope>NUCLEOTIDE SEQUENCE</scope>
</reference>
<evidence type="ECO:0000313" key="1">
    <source>
        <dbReference type="EMBL" id="CEA12759.1"/>
    </source>
</evidence>
<dbReference type="PATRIC" id="fig|2162.9.peg.414"/>
<protein>
    <recommendedName>
        <fullName evidence="2">DUF4258 domain-containing protein</fullName>
    </recommendedName>
</protein>
<dbReference type="RefSeq" id="WP_144405512.1">
    <property type="nucleotide sequence ID" value="NZ_CALCVY010000076.1"/>
</dbReference>
<name>A0A090I1P8_METFO</name>
<accession>A0A090I1P8</accession>
<evidence type="ECO:0008006" key="2">
    <source>
        <dbReference type="Google" id="ProtNLM"/>
    </source>
</evidence>
<gene>
    <name evidence="1" type="ORF">DSM1535_0396</name>
</gene>